<accession>A0A1V9ZHT3</accession>
<dbReference type="PANTHER" id="PTHR24114:SF2">
    <property type="entry name" value="F-BOX DOMAIN-CONTAINING PROTEIN-RELATED"/>
    <property type="match status" value="1"/>
</dbReference>
<comment type="caution">
    <text evidence="1">The sequence shown here is derived from an EMBL/GenBank/DDBJ whole genome shotgun (WGS) entry which is preliminary data.</text>
</comment>
<name>A0A1V9ZHT3_9STRA</name>
<dbReference type="AlphaFoldDB" id="A0A1V9ZHT3"/>
<gene>
    <name evidence="1" type="ORF">THRCLA_06945</name>
</gene>
<organism evidence="1 2">
    <name type="scientific">Thraustotheca clavata</name>
    <dbReference type="NCBI Taxonomy" id="74557"/>
    <lineage>
        <taxon>Eukaryota</taxon>
        <taxon>Sar</taxon>
        <taxon>Stramenopiles</taxon>
        <taxon>Oomycota</taxon>
        <taxon>Saprolegniomycetes</taxon>
        <taxon>Saprolegniales</taxon>
        <taxon>Achlyaceae</taxon>
        <taxon>Thraustotheca</taxon>
    </lineage>
</organism>
<dbReference type="EMBL" id="JNBS01001909">
    <property type="protein sequence ID" value="OQR97461.1"/>
    <property type="molecule type" value="Genomic_DNA"/>
</dbReference>
<keyword evidence="2" id="KW-1185">Reference proteome</keyword>
<dbReference type="PANTHER" id="PTHR24114">
    <property type="entry name" value="LEUCINE RICH REPEAT FAMILY PROTEIN"/>
    <property type="match status" value="1"/>
</dbReference>
<proteinExistence type="predicted"/>
<dbReference type="SUPFAM" id="SSF52047">
    <property type="entry name" value="RNI-like"/>
    <property type="match status" value="1"/>
</dbReference>
<dbReference type="Gene3D" id="3.80.10.10">
    <property type="entry name" value="Ribonuclease Inhibitor"/>
    <property type="match status" value="2"/>
</dbReference>
<dbReference type="Pfam" id="PF13516">
    <property type="entry name" value="LRR_6"/>
    <property type="match status" value="3"/>
</dbReference>
<evidence type="ECO:0000313" key="2">
    <source>
        <dbReference type="Proteomes" id="UP000243217"/>
    </source>
</evidence>
<dbReference type="InterPro" id="IPR001611">
    <property type="entry name" value="Leu-rich_rpt"/>
</dbReference>
<dbReference type="Proteomes" id="UP000243217">
    <property type="component" value="Unassembled WGS sequence"/>
</dbReference>
<evidence type="ECO:0000313" key="1">
    <source>
        <dbReference type="EMBL" id="OQR97461.1"/>
    </source>
</evidence>
<reference evidence="1 2" key="1">
    <citation type="journal article" date="2014" name="Genome Biol. Evol.">
        <title>The secreted proteins of Achlya hypogyna and Thraustotheca clavata identify the ancestral oomycete secretome and reveal gene acquisitions by horizontal gene transfer.</title>
        <authorList>
            <person name="Misner I."/>
            <person name="Blouin N."/>
            <person name="Leonard G."/>
            <person name="Richards T.A."/>
            <person name="Lane C.E."/>
        </authorList>
    </citation>
    <scope>NUCLEOTIDE SEQUENCE [LARGE SCALE GENOMIC DNA]</scope>
    <source>
        <strain evidence="1 2">ATCC 34112</strain>
    </source>
</reference>
<dbReference type="InterPro" id="IPR032675">
    <property type="entry name" value="LRR_dom_sf"/>
</dbReference>
<dbReference type="OrthoDB" id="289273at2759"/>
<dbReference type="SMART" id="SM00368">
    <property type="entry name" value="LRR_RI"/>
    <property type="match status" value="3"/>
</dbReference>
<sequence>MKVLLVNGYSSASNVKFVEFKHAVLLAVDMMKKEDVVAPIFVEHHRTDMREFVYEMHSRTADTESITRFDQLDFIFLDGDVTIYPWSPMLHDICLLVKMCMMTGKCLFGAGFAASILAYLCSTGGELLVPVNGNGNGSALKSTLNAPPPDDDINPHLVLLDNETGDYFNFNIRHNAWEPKGNTGIIIHTSDHDKSYGVRPTSARAGTRKPNNHKCSASVLRLGDLQCCGRMEKRGHPYLSGLEHSQFVVNCPSKFDLDEKISYTVYVDSQRGPILIEFSNTLCAHFNISRAYPATCTLMQNFVRKKMEQIRLHEHIDRAYATSITGTFQSDSMNTNGRNKTTSGLLKIYLTINYVVAVPASVRRGLDQSSKGRTSPKKCRPVFAAPSPAKSIKLRPRSAGGTTTHRHVYAQRLQSALYHNQEQHQSNNSPQNDNQIRICRLTDDTHKKPYCAYTKFEKLRIADGAKNGHGYYSVINDGPYRGEYEQQIIDDEKNKLKWIGGPFRTTFGKASQQEFIEDGILGSGEPYDVKKTVAYVLEPERNHSHPSSKTRIPKNKKVQKRIDMKLTPTKEPEIRATTAPTKFRAVRQQSLIKRLTEQLIKCPPSVKKAPVSRLPRTDTTLAIKLRPVVARNHSLTSLNMSKNKFDDNCAEAIGAMCNDNNHLLCLDLSWNSLRGKTGKCIGSSLEINQALQTLRLAWNGTGSANGATYLAMALRHNTVLQTLELMGNSIGAEGALALAHAWSDSSTLKILGLAQNPISTEGLCGIFRAYRDIEVDLENGKAFWHAFEYLRLLNLYPTDCSWREVIHITNSQFKTKLNFQRVIKQSTISESNTISISQLIALEDCDTPWRIPRYGKLNFEFNHKPAVPHVNEIVADAVCVFWQAFSNLEFDSERVKYMKLFLQNHYITAAEAQYLLNSVSALDPHSDVLQILMERVTDTETLFDLSITLDHRIAMQLIRLSADDKLQNKENGGINTSQRSYWECFRNETLCGKPYTISRAAGFPECGIFICDFIATTRIPVGSKAITPEELENLCKKLTSVGLPTTESILPSKPTRRFSRRDSQATVSVSSPIENQAMLTQQRFENRTLAIGETFSGASFGITCA</sequence>
<dbReference type="InterPro" id="IPR052394">
    <property type="entry name" value="LRR-containing"/>
</dbReference>
<protein>
    <submittedName>
        <fullName evidence="1">Uncharacterized protein</fullName>
    </submittedName>
</protein>